<gene>
    <name evidence="3" type="ORF">JD844_025727</name>
</gene>
<name>A0ABQ7T055_PHRPL</name>
<sequence length="100" mass="11342">MKTLCLLFAIVFLVFKIQATPALSSQNEVKATRAPEPSDYREDDHGLKKNSALSSRLTTFACFGPFGYCLPRNWQCLSERVFLEEFNDCPVPDVFKCCLL</sequence>
<feature type="region of interest" description="Disordered" evidence="1">
    <location>
        <begin position="25"/>
        <end position="47"/>
    </location>
</feature>
<comment type="caution">
    <text evidence="3">The sequence shown here is derived from an EMBL/GenBank/DDBJ whole genome shotgun (WGS) entry which is preliminary data.</text>
</comment>
<evidence type="ECO:0000256" key="1">
    <source>
        <dbReference type="SAM" id="MobiDB-lite"/>
    </source>
</evidence>
<organism evidence="3 4">
    <name type="scientific">Phrynosoma platyrhinos</name>
    <name type="common">Desert horned lizard</name>
    <dbReference type="NCBI Taxonomy" id="52577"/>
    <lineage>
        <taxon>Eukaryota</taxon>
        <taxon>Metazoa</taxon>
        <taxon>Chordata</taxon>
        <taxon>Craniata</taxon>
        <taxon>Vertebrata</taxon>
        <taxon>Euteleostomi</taxon>
        <taxon>Lepidosauria</taxon>
        <taxon>Squamata</taxon>
        <taxon>Bifurcata</taxon>
        <taxon>Unidentata</taxon>
        <taxon>Episquamata</taxon>
        <taxon>Toxicofera</taxon>
        <taxon>Iguania</taxon>
        <taxon>Phrynosomatidae</taxon>
        <taxon>Phrynosomatinae</taxon>
        <taxon>Phrynosoma</taxon>
    </lineage>
</organism>
<proteinExistence type="predicted"/>
<evidence type="ECO:0000256" key="2">
    <source>
        <dbReference type="SAM" id="SignalP"/>
    </source>
</evidence>
<accession>A0ABQ7T055</accession>
<feature type="signal peptide" evidence="2">
    <location>
        <begin position="1"/>
        <end position="19"/>
    </location>
</feature>
<keyword evidence="4" id="KW-1185">Reference proteome</keyword>
<feature type="compositionally biased region" description="Basic and acidic residues" evidence="1">
    <location>
        <begin position="30"/>
        <end position="47"/>
    </location>
</feature>
<protein>
    <submittedName>
        <fullName evidence="3">Uncharacterized protein</fullName>
    </submittedName>
</protein>
<feature type="chain" id="PRO_5046300386" evidence="2">
    <location>
        <begin position="20"/>
        <end position="100"/>
    </location>
</feature>
<dbReference type="Proteomes" id="UP000826234">
    <property type="component" value="Unassembled WGS sequence"/>
</dbReference>
<dbReference type="EMBL" id="JAIPUX010003289">
    <property type="protein sequence ID" value="KAH0622892.1"/>
    <property type="molecule type" value="Genomic_DNA"/>
</dbReference>
<evidence type="ECO:0000313" key="3">
    <source>
        <dbReference type="EMBL" id="KAH0622892.1"/>
    </source>
</evidence>
<keyword evidence="2" id="KW-0732">Signal</keyword>
<reference evidence="3 4" key="1">
    <citation type="journal article" date="2022" name="Gigascience">
        <title>A chromosome-level genome assembly and annotation of the desert horned lizard, Phrynosoma platyrhinos, provides insight into chromosomal rearrangements among reptiles.</title>
        <authorList>
            <person name="Koochekian N."/>
            <person name="Ascanio A."/>
            <person name="Farleigh K."/>
            <person name="Card D.C."/>
            <person name="Schield D.R."/>
            <person name="Castoe T.A."/>
            <person name="Jezkova T."/>
        </authorList>
    </citation>
    <scope>NUCLEOTIDE SEQUENCE [LARGE SCALE GENOMIC DNA]</scope>
    <source>
        <strain evidence="3">NK-2021</strain>
    </source>
</reference>
<evidence type="ECO:0000313" key="4">
    <source>
        <dbReference type="Proteomes" id="UP000826234"/>
    </source>
</evidence>